<dbReference type="Pfam" id="PF25565">
    <property type="entry name" value="Ubiquitin_At1g33420"/>
    <property type="match status" value="1"/>
</dbReference>
<dbReference type="PANTHER" id="PTHR46201">
    <property type="entry name" value="PHD FINGER PROTEIN MALE MEIOCYTE DEATH 1-RELATED"/>
    <property type="match status" value="1"/>
</dbReference>
<organism evidence="3">
    <name type="scientific">Salvia splendens</name>
    <name type="common">Scarlet sage</name>
    <dbReference type="NCBI Taxonomy" id="180675"/>
    <lineage>
        <taxon>Eukaryota</taxon>
        <taxon>Viridiplantae</taxon>
        <taxon>Streptophyta</taxon>
        <taxon>Embryophyta</taxon>
        <taxon>Tracheophyta</taxon>
        <taxon>Spermatophyta</taxon>
        <taxon>Magnoliopsida</taxon>
        <taxon>eudicotyledons</taxon>
        <taxon>Gunneridae</taxon>
        <taxon>Pentapetalae</taxon>
        <taxon>asterids</taxon>
        <taxon>lamiids</taxon>
        <taxon>Lamiales</taxon>
        <taxon>Lamiaceae</taxon>
        <taxon>Nepetoideae</taxon>
        <taxon>Mentheae</taxon>
        <taxon>Salviinae</taxon>
        <taxon>Salvia</taxon>
        <taxon>Salvia subgen. Calosphace</taxon>
        <taxon>core Calosphace</taxon>
    </lineage>
</organism>
<accession>A0A8X8YXH6</accession>
<dbReference type="Proteomes" id="UP000298416">
    <property type="component" value="Unassembled WGS sequence"/>
</dbReference>
<dbReference type="PANTHER" id="PTHR46201:SF9">
    <property type="entry name" value="PHD FINGER PROTEIN MALE MEIOCYTE DEATH 1"/>
    <property type="match status" value="1"/>
</dbReference>
<protein>
    <recommendedName>
        <fullName evidence="1">PHD finger protein MALE STERILITY 1-like ubiquitin-like domain-containing protein</fullName>
    </recommendedName>
</protein>
<comment type="caution">
    <text evidence="3">The sequence shown here is derived from an EMBL/GenBank/DDBJ whole genome shotgun (WGS) entry which is preliminary data.</text>
</comment>
<keyword evidence="3 4" id="KW-0496">Mitochondrion</keyword>
<keyword evidence="4" id="KW-1185">Reference proteome</keyword>
<geneLocation type="mitochondrion" evidence="3"/>
<proteinExistence type="predicted"/>
<sequence length="113" mass="12569">MCCWTDPIDLNADVNYDFTPMEYVDVPLYATLGDLKIAVQNAFRDTYCVLETLRVTDILELEGDEEVLFGLGMELRVKGCGLDLEASLRYEGGTKNWTVKCKCGARDNDGSSA</sequence>
<dbReference type="EMBL" id="PNBA02000359">
    <property type="protein sequence ID" value="KAG6383908.1"/>
    <property type="molecule type" value="Genomic_DNA"/>
</dbReference>
<evidence type="ECO:0000313" key="3">
    <source>
        <dbReference type="EMBL" id="KAG6384671.1"/>
    </source>
</evidence>
<evidence type="ECO:0000313" key="2">
    <source>
        <dbReference type="EMBL" id="KAG6383908.1"/>
    </source>
</evidence>
<evidence type="ECO:0000259" key="1">
    <source>
        <dbReference type="Pfam" id="PF25565"/>
    </source>
</evidence>
<evidence type="ECO:0000313" key="4">
    <source>
        <dbReference type="Proteomes" id="UP000298416"/>
    </source>
</evidence>
<dbReference type="EMBL" id="PNBA02000024">
    <property type="protein sequence ID" value="KAG6384671.1"/>
    <property type="molecule type" value="Genomic_DNA"/>
</dbReference>
<reference evidence="3" key="2">
    <citation type="submission" date="2020-08" db="EMBL/GenBank/DDBJ databases">
        <title>Plant Genome Project.</title>
        <authorList>
            <person name="Zhang R.-G."/>
        </authorList>
    </citation>
    <scope>NUCLEOTIDE SEQUENCE</scope>
    <source>
        <strain evidence="3">Huo1</strain>
        <tissue evidence="3">Leaf</tissue>
    </source>
</reference>
<dbReference type="InterPro" id="IPR057765">
    <property type="entry name" value="MS1-like_ubiquitin"/>
</dbReference>
<reference evidence="3" key="1">
    <citation type="submission" date="2018-01" db="EMBL/GenBank/DDBJ databases">
        <authorList>
            <person name="Mao J.F."/>
        </authorList>
    </citation>
    <scope>NUCLEOTIDE SEQUENCE</scope>
    <source>
        <strain evidence="3">Huo1</strain>
        <tissue evidence="3">Leaf</tissue>
    </source>
</reference>
<feature type="domain" description="PHD finger protein MALE STERILITY 1-like ubiquitin-like" evidence="1">
    <location>
        <begin position="2"/>
        <end position="80"/>
    </location>
</feature>
<dbReference type="AlphaFoldDB" id="A0A8X8YXH6"/>
<gene>
    <name evidence="3" type="ORF">SASPL_155525</name>
    <name evidence="2" type="ORF">SASPL_156332</name>
</gene>
<name>A0A8X8YXH6_SALSN</name>